<evidence type="ECO:0000313" key="2">
    <source>
        <dbReference type="Proteomes" id="UP000322530"/>
    </source>
</evidence>
<dbReference type="Proteomes" id="UP000322530">
    <property type="component" value="Unassembled WGS sequence"/>
</dbReference>
<proteinExistence type="predicted"/>
<dbReference type="AlphaFoldDB" id="A0A5A5TBJ4"/>
<sequence length="101" mass="11288">MDLQKEFKASCLVKYTDTRTLPSMKKWYVGNQQQRGINDNNTRYRTSISGNSPSVPEIQVASKSPHPIATFFMLSIVNIPASRIAKVEGISHGCILPDYSI</sequence>
<dbReference type="EMBL" id="BIXY01000027">
    <property type="protein sequence ID" value="GCF08605.1"/>
    <property type="molecule type" value="Genomic_DNA"/>
</dbReference>
<name>A0A5A5TBJ4_9CHLR</name>
<gene>
    <name evidence="1" type="ORF">KDI_21690</name>
</gene>
<comment type="caution">
    <text evidence="1">The sequence shown here is derived from an EMBL/GenBank/DDBJ whole genome shotgun (WGS) entry which is preliminary data.</text>
</comment>
<protein>
    <submittedName>
        <fullName evidence="1">Uncharacterized protein</fullName>
    </submittedName>
</protein>
<accession>A0A5A5TBJ4</accession>
<evidence type="ECO:0000313" key="1">
    <source>
        <dbReference type="EMBL" id="GCF08605.1"/>
    </source>
</evidence>
<keyword evidence="2" id="KW-1185">Reference proteome</keyword>
<reference evidence="1 2" key="1">
    <citation type="submission" date="2019-01" db="EMBL/GenBank/DDBJ databases">
        <title>Draft genome sequence of Dictyobacter sp. Uno17.</title>
        <authorList>
            <person name="Wang C.M."/>
            <person name="Zheng Y."/>
            <person name="Sakai Y."/>
            <person name="Abe K."/>
            <person name="Yokota A."/>
            <person name="Yabe S."/>
        </authorList>
    </citation>
    <scope>NUCLEOTIDE SEQUENCE [LARGE SCALE GENOMIC DNA]</scope>
    <source>
        <strain evidence="1 2">Uno17</strain>
    </source>
</reference>
<organism evidence="1 2">
    <name type="scientific">Dictyobacter arantiisoli</name>
    <dbReference type="NCBI Taxonomy" id="2014874"/>
    <lineage>
        <taxon>Bacteria</taxon>
        <taxon>Bacillati</taxon>
        <taxon>Chloroflexota</taxon>
        <taxon>Ktedonobacteria</taxon>
        <taxon>Ktedonobacterales</taxon>
        <taxon>Dictyobacteraceae</taxon>
        <taxon>Dictyobacter</taxon>
    </lineage>
</organism>